<feature type="binding site" evidence="8">
    <location>
        <position position="174"/>
    </location>
    <ligand>
        <name>ATP</name>
        <dbReference type="ChEBI" id="CHEBI:30616"/>
    </ligand>
</feature>
<feature type="binding site" evidence="8">
    <location>
        <position position="254"/>
    </location>
    <ligand>
        <name>ATP</name>
        <dbReference type="ChEBI" id="CHEBI:30616"/>
    </ligand>
</feature>
<keyword evidence="2 8" id="KW-0808">Transferase</keyword>
<feature type="binding site" evidence="8">
    <location>
        <position position="117"/>
    </location>
    <ligand>
        <name>ATP</name>
        <dbReference type="ChEBI" id="CHEBI:30616"/>
    </ligand>
</feature>
<dbReference type="NCBIfam" id="NF000658">
    <property type="entry name" value="PRK00029.1"/>
    <property type="match status" value="1"/>
</dbReference>
<keyword evidence="6 8" id="KW-0067">ATP-binding</keyword>
<feature type="binding site" evidence="8">
    <location>
        <position position="116"/>
    </location>
    <ligand>
        <name>ATP</name>
        <dbReference type="ChEBI" id="CHEBI:30616"/>
    </ligand>
</feature>
<evidence type="ECO:0000256" key="7">
    <source>
        <dbReference type="ARBA" id="ARBA00022842"/>
    </source>
</evidence>
<keyword evidence="8" id="KW-0464">Manganese</keyword>
<gene>
    <name evidence="8" type="primary">ydiU</name>
    <name evidence="8" type="synonym">selO</name>
    <name evidence="9" type="ORF">ACFOE0_11420</name>
</gene>
<keyword evidence="5 8" id="KW-0547">Nucleotide-binding</keyword>
<dbReference type="RefSeq" id="WP_248937426.1">
    <property type="nucleotide sequence ID" value="NZ_JAKILF010000009.1"/>
</dbReference>
<protein>
    <recommendedName>
        <fullName evidence="8">Protein nucleotidyltransferase YdiU</fullName>
        <ecNumber evidence="8">2.7.7.-</ecNumber>
    </recommendedName>
    <alternativeName>
        <fullName evidence="8">Protein adenylyltransferase YdiU</fullName>
        <ecNumber evidence="8">2.7.7.108</ecNumber>
    </alternativeName>
    <alternativeName>
        <fullName evidence="8">Protein uridylyltransferase YdiU</fullName>
        <ecNumber evidence="8">2.7.7.-</ecNumber>
    </alternativeName>
</protein>
<comment type="cofactor">
    <cofactor evidence="8">
        <name>Mg(2+)</name>
        <dbReference type="ChEBI" id="CHEBI:18420"/>
    </cofactor>
    <cofactor evidence="8">
        <name>Mn(2+)</name>
        <dbReference type="ChEBI" id="CHEBI:29035"/>
    </cofactor>
</comment>
<evidence type="ECO:0000313" key="10">
    <source>
        <dbReference type="Proteomes" id="UP001595621"/>
    </source>
</evidence>
<keyword evidence="4 8" id="KW-0479">Metal-binding</keyword>
<evidence type="ECO:0000256" key="8">
    <source>
        <dbReference type="HAMAP-Rule" id="MF_00692"/>
    </source>
</evidence>
<dbReference type="Proteomes" id="UP001595621">
    <property type="component" value="Unassembled WGS sequence"/>
</dbReference>
<sequence>MELRQDFVNQLPGAYSLVEPEGLDNPRWLMWSQDAAHMLNLAEPDANALAVFSGNARMQDASYYAQVYAGHQFGGYSPRLGDGRAMILGEAKDIHGEFWDIALKGAGKTPYSRHGDGKAVLRSAVREFLASEALYHLGIPTTRALAVVGSDTPVWRETQETGAITVRLARSHIRFGHFEYITHGEQDRGRLRELVNFTIAHHFPHLEANASGYKAWFAEVVRLTAEMIAHWQASGFAHGVMNTDNMSILGDTFDFGPFSFLDTYQEGFICNHSDPHGRYAFDQQPGIGLWNLQRLAQALVPLIPSDDLMAGLNGYQQALVDKYLQLMRNRLGIVAADEGTDLALVGGLMKLMKNNHLDYTNSMRAFAGFEPGAMEFALRDECRDTAEFDDWFSAYRDRVNGVADAGDWQRQRAAANPKYILRNYLAQQAIEAAEAGDNQPLETLYQLLRNPFDEQADMAQYARRPPDWGEGLICSCSS</sequence>
<feature type="binding site" evidence="8">
    <location>
        <position position="167"/>
    </location>
    <ligand>
        <name>ATP</name>
        <dbReference type="ChEBI" id="CHEBI:30616"/>
    </ligand>
</feature>
<evidence type="ECO:0000313" key="9">
    <source>
        <dbReference type="EMBL" id="MFC3138790.1"/>
    </source>
</evidence>
<proteinExistence type="inferred from homology"/>
<keyword evidence="10" id="KW-1185">Reference proteome</keyword>
<feature type="binding site" evidence="8">
    <location>
        <position position="81"/>
    </location>
    <ligand>
        <name>ATP</name>
        <dbReference type="ChEBI" id="CHEBI:30616"/>
    </ligand>
</feature>
<dbReference type="PANTHER" id="PTHR32057">
    <property type="entry name" value="PROTEIN ADENYLYLTRANSFERASE SELO, MITOCHONDRIAL"/>
    <property type="match status" value="1"/>
</dbReference>
<evidence type="ECO:0000256" key="4">
    <source>
        <dbReference type="ARBA" id="ARBA00022723"/>
    </source>
</evidence>
<dbReference type="EC" id="2.7.7.108" evidence="8"/>
<reference evidence="10" key="1">
    <citation type="journal article" date="2019" name="Int. J. Syst. Evol. Microbiol.">
        <title>The Global Catalogue of Microorganisms (GCM) 10K type strain sequencing project: providing services to taxonomists for standard genome sequencing and annotation.</title>
        <authorList>
            <consortium name="The Broad Institute Genomics Platform"/>
            <consortium name="The Broad Institute Genome Sequencing Center for Infectious Disease"/>
            <person name="Wu L."/>
            <person name="Ma J."/>
        </authorList>
    </citation>
    <scope>NUCLEOTIDE SEQUENCE [LARGE SCALE GENOMIC DNA]</scope>
    <source>
        <strain evidence="10">KCTC 52277</strain>
    </source>
</reference>
<evidence type="ECO:0000256" key="2">
    <source>
        <dbReference type="ARBA" id="ARBA00022679"/>
    </source>
</evidence>
<comment type="catalytic activity">
    <reaction evidence="8">
        <text>L-threonyl-[protein] + ATP = 3-O-(5'-adenylyl)-L-threonyl-[protein] + diphosphate</text>
        <dbReference type="Rhea" id="RHEA:54292"/>
        <dbReference type="Rhea" id="RHEA-COMP:11060"/>
        <dbReference type="Rhea" id="RHEA-COMP:13847"/>
        <dbReference type="ChEBI" id="CHEBI:30013"/>
        <dbReference type="ChEBI" id="CHEBI:30616"/>
        <dbReference type="ChEBI" id="CHEBI:33019"/>
        <dbReference type="ChEBI" id="CHEBI:138113"/>
        <dbReference type="EC" id="2.7.7.108"/>
    </reaction>
</comment>
<comment type="catalytic activity">
    <reaction evidence="8">
        <text>L-seryl-[protein] + UTP = O-(5'-uridylyl)-L-seryl-[protein] + diphosphate</text>
        <dbReference type="Rhea" id="RHEA:64604"/>
        <dbReference type="Rhea" id="RHEA-COMP:9863"/>
        <dbReference type="Rhea" id="RHEA-COMP:16635"/>
        <dbReference type="ChEBI" id="CHEBI:29999"/>
        <dbReference type="ChEBI" id="CHEBI:33019"/>
        <dbReference type="ChEBI" id="CHEBI:46398"/>
        <dbReference type="ChEBI" id="CHEBI:156051"/>
    </reaction>
</comment>
<keyword evidence="3 8" id="KW-0548">Nucleotidyltransferase</keyword>
<feature type="binding site" evidence="8">
    <location>
        <position position="83"/>
    </location>
    <ligand>
        <name>ATP</name>
        <dbReference type="ChEBI" id="CHEBI:30616"/>
    </ligand>
</feature>
<comment type="catalytic activity">
    <reaction evidence="8">
        <text>L-tyrosyl-[protein] + ATP = O-(5'-adenylyl)-L-tyrosyl-[protein] + diphosphate</text>
        <dbReference type="Rhea" id="RHEA:54288"/>
        <dbReference type="Rhea" id="RHEA-COMP:10136"/>
        <dbReference type="Rhea" id="RHEA-COMP:13846"/>
        <dbReference type="ChEBI" id="CHEBI:30616"/>
        <dbReference type="ChEBI" id="CHEBI:33019"/>
        <dbReference type="ChEBI" id="CHEBI:46858"/>
        <dbReference type="ChEBI" id="CHEBI:83624"/>
        <dbReference type="EC" id="2.7.7.108"/>
    </reaction>
</comment>
<feature type="active site" description="Proton acceptor" evidence="8">
    <location>
        <position position="244"/>
    </location>
</feature>
<dbReference type="PANTHER" id="PTHR32057:SF14">
    <property type="entry name" value="PROTEIN ADENYLYLTRANSFERASE SELO, MITOCHONDRIAL"/>
    <property type="match status" value="1"/>
</dbReference>
<comment type="similarity">
    <text evidence="1 8">Belongs to the SELO family.</text>
</comment>
<organism evidence="9 10">
    <name type="scientific">Shewanella submarina</name>
    <dbReference type="NCBI Taxonomy" id="2016376"/>
    <lineage>
        <taxon>Bacteria</taxon>
        <taxon>Pseudomonadati</taxon>
        <taxon>Pseudomonadota</taxon>
        <taxon>Gammaproteobacteria</taxon>
        <taxon>Alteromonadales</taxon>
        <taxon>Shewanellaceae</taxon>
        <taxon>Shewanella</taxon>
    </lineage>
</organism>
<feature type="binding site" evidence="8">
    <location>
        <position position="254"/>
    </location>
    <ligand>
        <name>Mg(2+)</name>
        <dbReference type="ChEBI" id="CHEBI:18420"/>
    </ligand>
</feature>
<comment type="catalytic activity">
    <reaction evidence="8">
        <text>L-tyrosyl-[protein] + UTP = O-(5'-uridylyl)-L-tyrosyl-[protein] + diphosphate</text>
        <dbReference type="Rhea" id="RHEA:83887"/>
        <dbReference type="Rhea" id="RHEA-COMP:10136"/>
        <dbReference type="Rhea" id="RHEA-COMP:20238"/>
        <dbReference type="ChEBI" id="CHEBI:33019"/>
        <dbReference type="ChEBI" id="CHEBI:46398"/>
        <dbReference type="ChEBI" id="CHEBI:46858"/>
        <dbReference type="ChEBI" id="CHEBI:90602"/>
    </reaction>
</comment>
<dbReference type="EC" id="2.7.7.-" evidence="8"/>
<comment type="function">
    <text evidence="8">Nucleotidyltransferase involved in the post-translational modification of proteins. It can catalyze the addition of adenosine monophosphate (AMP) or uridine monophosphate (UMP) to a protein, resulting in modifications known as AMPylation and UMPylation.</text>
</comment>
<name>A0ABV7GFJ1_9GAMM</name>
<evidence type="ECO:0000256" key="3">
    <source>
        <dbReference type="ARBA" id="ARBA00022695"/>
    </source>
</evidence>
<feature type="binding site" evidence="8">
    <location>
        <position position="104"/>
    </location>
    <ligand>
        <name>ATP</name>
        <dbReference type="ChEBI" id="CHEBI:30616"/>
    </ligand>
</feature>
<dbReference type="HAMAP" id="MF_00692">
    <property type="entry name" value="SelO"/>
    <property type="match status" value="1"/>
</dbReference>
<evidence type="ECO:0000256" key="1">
    <source>
        <dbReference type="ARBA" id="ARBA00009747"/>
    </source>
</evidence>
<comment type="caution">
    <text evidence="9">The sequence shown here is derived from an EMBL/GenBank/DDBJ whole genome shotgun (WGS) entry which is preliminary data.</text>
</comment>
<feature type="binding site" evidence="8">
    <location>
        <position position="84"/>
    </location>
    <ligand>
        <name>ATP</name>
        <dbReference type="ChEBI" id="CHEBI:30616"/>
    </ligand>
</feature>
<feature type="binding site" evidence="8">
    <location>
        <position position="245"/>
    </location>
    <ligand>
        <name>Mg(2+)</name>
        <dbReference type="ChEBI" id="CHEBI:18420"/>
    </ligand>
</feature>
<dbReference type="InterPro" id="IPR003846">
    <property type="entry name" value="SelO"/>
</dbReference>
<accession>A0ABV7GFJ1</accession>
<comment type="catalytic activity">
    <reaction evidence="8">
        <text>L-histidyl-[protein] + UTP = N(tele)-(5'-uridylyl)-L-histidyl-[protein] + diphosphate</text>
        <dbReference type="Rhea" id="RHEA:83891"/>
        <dbReference type="Rhea" id="RHEA-COMP:9745"/>
        <dbReference type="Rhea" id="RHEA-COMP:20239"/>
        <dbReference type="ChEBI" id="CHEBI:29979"/>
        <dbReference type="ChEBI" id="CHEBI:33019"/>
        <dbReference type="ChEBI" id="CHEBI:46398"/>
        <dbReference type="ChEBI" id="CHEBI:233474"/>
    </reaction>
</comment>
<keyword evidence="7 8" id="KW-0460">Magnesium</keyword>
<evidence type="ECO:0000256" key="6">
    <source>
        <dbReference type="ARBA" id="ARBA00022840"/>
    </source>
</evidence>
<dbReference type="Pfam" id="PF02696">
    <property type="entry name" value="SelO"/>
    <property type="match status" value="1"/>
</dbReference>
<evidence type="ECO:0000256" key="5">
    <source>
        <dbReference type="ARBA" id="ARBA00022741"/>
    </source>
</evidence>
<comment type="catalytic activity">
    <reaction evidence="8">
        <text>L-seryl-[protein] + ATP = 3-O-(5'-adenylyl)-L-seryl-[protein] + diphosphate</text>
        <dbReference type="Rhea" id="RHEA:58120"/>
        <dbReference type="Rhea" id="RHEA-COMP:9863"/>
        <dbReference type="Rhea" id="RHEA-COMP:15073"/>
        <dbReference type="ChEBI" id="CHEBI:29999"/>
        <dbReference type="ChEBI" id="CHEBI:30616"/>
        <dbReference type="ChEBI" id="CHEBI:33019"/>
        <dbReference type="ChEBI" id="CHEBI:142516"/>
        <dbReference type="EC" id="2.7.7.108"/>
    </reaction>
</comment>
<dbReference type="EMBL" id="JBHRTD010000014">
    <property type="protein sequence ID" value="MFC3138790.1"/>
    <property type="molecule type" value="Genomic_DNA"/>
</dbReference>